<evidence type="ECO:0000256" key="10">
    <source>
        <dbReference type="ARBA" id="ARBA00022786"/>
    </source>
</evidence>
<protein>
    <recommendedName>
        <fullName evidence="4">RING-type E3 ubiquitin transferase</fullName>
        <ecNumber evidence="4">2.3.2.27</ecNumber>
    </recommendedName>
</protein>
<feature type="compositionally biased region" description="Low complexity" evidence="15">
    <location>
        <begin position="504"/>
        <end position="515"/>
    </location>
</feature>
<dbReference type="AlphaFoldDB" id="A0A5N6L3E7"/>
<dbReference type="SUPFAM" id="SSF57850">
    <property type="entry name" value="RING/U-box"/>
    <property type="match status" value="1"/>
</dbReference>
<evidence type="ECO:0000256" key="16">
    <source>
        <dbReference type="SAM" id="Phobius"/>
    </source>
</evidence>
<keyword evidence="6 16" id="KW-0812">Transmembrane</keyword>
<sequence length="851" mass="93759">MARYNPRAIVVTIAILFFLFYPSGQPAAYAPSSSERARAAETIDRQWQSLATLNTSHYGDFVPFSVASEPEGEVHEPKWLNLTGFREADGLAWDLLPKAQETARALLEREAGQDGLDILDGKSGGVLHLYRNITGDIRGSWVRSSAEHDVTRPLVNLTAIAPDTTFATSSWERNITGHEGFLQMHFSEDESDEATTDHTTTVSAIMAIQDETSSGGGWDVALNGVHLVDHGGIILTTRSAKFEGMFGLPHFALSASQFELMQSNVNKSMSESLTKRRAELDSASSVELEMPIPKCEMVVYLQQHKIRQGQQDSTPDGLRDIEHELRFPSGSLQTAPPLVMSMSLFSPDCGFLLESKGPPDFPPQEATHLRGQKSEVYQRIIRNVLLAVSVLMSMQLWLLMQQMRISSTPSRQSKIAIRTLTMLAMGDYVVLLLASFLIPVVDTLFITLMVAIFFAIIGGSLIPNKFLLEIWNSQEPERVEALREIQRRYASERAEREARERENPSTTAAPTTTATARAASTLPPAAVNLTTTSMPLPLPVTSMRFTDATASALDTPTPPPAPIEPRLPTFGTLYTTNALLLLFIFFLTAVALTTFPQTLLYIYTRGLSLAYLSPWVPQIVRSVRHNTTRALSLRFVAGQSILRLIPFVWLWGNPESILPGRIFSYLGLGGGGTDVLNVQSDGGWVLVLAGWLWMQCICVGAQDILGARWFAWSGWPWLNSLPRAWDWSDVSRLRARSRSIPQSAGEEEASAGLLNSTTGGIGDDPQQPVIKVKSNDERTFECAICMQEVDVPIVGQTAVEVAGNALLGAVGGKRRDYMITPCGHVFHRGCLEGWMAYRLQCPICREGLPPL</sequence>
<dbReference type="OrthoDB" id="9984778at2759"/>
<evidence type="ECO:0000313" key="20">
    <source>
        <dbReference type="Proteomes" id="UP000327013"/>
    </source>
</evidence>
<evidence type="ECO:0000256" key="14">
    <source>
        <dbReference type="PROSITE-ProRule" id="PRU00175"/>
    </source>
</evidence>
<evidence type="ECO:0000259" key="18">
    <source>
        <dbReference type="PROSITE" id="PS50089"/>
    </source>
</evidence>
<evidence type="ECO:0000256" key="5">
    <source>
        <dbReference type="ARBA" id="ARBA00022679"/>
    </source>
</evidence>
<dbReference type="Gene3D" id="3.30.40.10">
    <property type="entry name" value="Zinc/RING finger domain, C3HC4 (zinc finger)"/>
    <property type="match status" value="1"/>
</dbReference>
<name>A0A5N6L3E7_9ROSI</name>
<comment type="catalytic activity">
    <reaction evidence="1">
        <text>S-ubiquitinyl-[E2 ubiquitin-conjugating enzyme]-L-cysteine + [acceptor protein]-L-lysine = [E2 ubiquitin-conjugating enzyme]-L-cysteine + N(6)-ubiquitinyl-[acceptor protein]-L-lysine.</text>
        <dbReference type="EC" id="2.3.2.27"/>
    </reaction>
</comment>
<dbReference type="SMART" id="SM00184">
    <property type="entry name" value="RING"/>
    <property type="match status" value="1"/>
</dbReference>
<evidence type="ECO:0000256" key="9">
    <source>
        <dbReference type="ARBA" id="ARBA00022771"/>
    </source>
</evidence>
<dbReference type="FunFam" id="3.30.40.10:FF:000626">
    <property type="entry name" value="Transmembrane ubiquitin ligase 1"/>
    <property type="match status" value="1"/>
</dbReference>
<feature type="region of interest" description="Disordered" evidence="15">
    <location>
        <begin position="492"/>
        <end position="515"/>
    </location>
</feature>
<feature type="transmembrane region" description="Helical" evidence="16">
    <location>
        <begin position="380"/>
        <end position="399"/>
    </location>
</feature>
<feature type="domain" description="RING-type" evidence="18">
    <location>
        <begin position="782"/>
        <end position="845"/>
    </location>
</feature>
<dbReference type="InterPro" id="IPR021319">
    <property type="entry name" value="DUF2921"/>
</dbReference>
<dbReference type="GO" id="GO:0012505">
    <property type="term" value="C:endomembrane system"/>
    <property type="evidence" value="ECO:0007669"/>
    <property type="project" value="UniProtKB-SubCell"/>
</dbReference>
<keyword evidence="10" id="KW-0833">Ubl conjugation pathway</keyword>
<dbReference type="InterPro" id="IPR001841">
    <property type="entry name" value="Znf_RING"/>
</dbReference>
<keyword evidence="12 16" id="KW-1133">Transmembrane helix</keyword>
<dbReference type="GO" id="GO:0043161">
    <property type="term" value="P:proteasome-mediated ubiquitin-dependent protein catabolic process"/>
    <property type="evidence" value="ECO:0007669"/>
    <property type="project" value="TreeGrafter"/>
</dbReference>
<dbReference type="InterPro" id="IPR050731">
    <property type="entry name" value="HRD1_E3_ubiq-ligases"/>
</dbReference>
<organism evidence="19 20">
    <name type="scientific">Carpinus fangiana</name>
    <dbReference type="NCBI Taxonomy" id="176857"/>
    <lineage>
        <taxon>Eukaryota</taxon>
        <taxon>Viridiplantae</taxon>
        <taxon>Streptophyta</taxon>
        <taxon>Embryophyta</taxon>
        <taxon>Tracheophyta</taxon>
        <taxon>Spermatophyta</taxon>
        <taxon>Magnoliopsida</taxon>
        <taxon>eudicotyledons</taxon>
        <taxon>Gunneridae</taxon>
        <taxon>Pentapetalae</taxon>
        <taxon>rosids</taxon>
        <taxon>fabids</taxon>
        <taxon>Fagales</taxon>
        <taxon>Betulaceae</taxon>
        <taxon>Carpinus</taxon>
    </lineage>
</organism>
<accession>A0A5N6L3E7</accession>
<dbReference type="GO" id="GO:0008270">
    <property type="term" value="F:zinc ion binding"/>
    <property type="evidence" value="ECO:0007669"/>
    <property type="project" value="UniProtKB-KW"/>
</dbReference>
<feature type="transmembrane region" description="Helical" evidence="16">
    <location>
        <begin position="420"/>
        <end position="438"/>
    </location>
</feature>
<keyword evidence="20" id="KW-1185">Reference proteome</keyword>
<keyword evidence="11" id="KW-0862">Zinc</keyword>
<dbReference type="Proteomes" id="UP000327013">
    <property type="component" value="Unassembled WGS sequence"/>
</dbReference>
<reference evidence="19 20" key="1">
    <citation type="submission" date="2019-06" db="EMBL/GenBank/DDBJ databases">
        <title>A chromosomal-level reference genome of Carpinus fangiana (Coryloideae, Betulaceae).</title>
        <authorList>
            <person name="Yang X."/>
            <person name="Wang Z."/>
            <person name="Zhang L."/>
            <person name="Hao G."/>
            <person name="Liu J."/>
            <person name="Yang Y."/>
        </authorList>
    </citation>
    <scope>NUCLEOTIDE SEQUENCE [LARGE SCALE GENOMIC DNA]</scope>
    <source>
        <strain evidence="19">Cfa_2016G</strain>
        <tissue evidence="19">Leaf</tissue>
    </source>
</reference>
<keyword evidence="8 17" id="KW-0732">Signal</keyword>
<feature type="transmembrane region" description="Helical" evidence="16">
    <location>
        <begin position="444"/>
        <end position="462"/>
    </location>
</feature>
<dbReference type="GO" id="GO:0044695">
    <property type="term" value="C:Dsc E3 ubiquitin ligase complex"/>
    <property type="evidence" value="ECO:0007669"/>
    <property type="project" value="TreeGrafter"/>
</dbReference>
<gene>
    <name evidence="19" type="ORF">FH972_026254</name>
</gene>
<evidence type="ECO:0000256" key="1">
    <source>
        <dbReference type="ARBA" id="ARBA00000900"/>
    </source>
</evidence>
<evidence type="ECO:0000256" key="17">
    <source>
        <dbReference type="SAM" id="SignalP"/>
    </source>
</evidence>
<proteinExistence type="predicted"/>
<evidence type="ECO:0000256" key="8">
    <source>
        <dbReference type="ARBA" id="ARBA00022729"/>
    </source>
</evidence>
<dbReference type="InterPro" id="IPR011016">
    <property type="entry name" value="Znf_RING-CH"/>
</dbReference>
<feature type="signal peptide" evidence="17">
    <location>
        <begin position="1"/>
        <end position="24"/>
    </location>
</feature>
<comment type="subcellular location">
    <subcellularLocation>
        <location evidence="2">Endomembrane system</location>
        <topology evidence="2">Multi-pass membrane protein</topology>
    </subcellularLocation>
</comment>
<keyword evidence="5" id="KW-0808">Transferase</keyword>
<evidence type="ECO:0000256" key="6">
    <source>
        <dbReference type="ARBA" id="ARBA00022692"/>
    </source>
</evidence>
<evidence type="ECO:0000256" key="2">
    <source>
        <dbReference type="ARBA" id="ARBA00004127"/>
    </source>
</evidence>
<evidence type="ECO:0000256" key="12">
    <source>
        <dbReference type="ARBA" id="ARBA00022989"/>
    </source>
</evidence>
<evidence type="ECO:0000256" key="4">
    <source>
        <dbReference type="ARBA" id="ARBA00012483"/>
    </source>
</evidence>
<feature type="chain" id="PRO_5024415900" description="RING-type E3 ubiquitin transferase" evidence="17">
    <location>
        <begin position="25"/>
        <end position="851"/>
    </location>
</feature>
<evidence type="ECO:0000256" key="7">
    <source>
        <dbReference type="ARBA" id="ARBA00022723"/>
    </source>
</evidence>
<dbReference type="Pfam" id="PF13639">
    <property type="entry name" value="zf-RING_2"/>
    <property type="match status" value="1"/>
</dbReference>
<feature type="transmembrane region" description="Helical" evidence="16">
    <location>
        <begin position="573"/>
        <end position="594"/>
    </location>
</feature>
<keyword evidence="7" id="KW-0479">Metal-binding</keyword>
<dbReference type="EC" id="2.3.2.27" evidence="4"/>
<evidence type="ECO:0000256" key="15">
    <source>
        <dbReference type="SAM" id="MobiDB-lite"/>
    </source>
</evidence>
<evidence type="ECO:0000256" key="11">
    <source>
        <dbReference type="ARBA" id="ARBA00022833"/>
    </source>
</evidence>
<comment type="pathway">
    <text evidence="3">Protein modification; protein ubiquitination.</text>
</comment>
<feature type="compositionally biased region" description="Basic and acidic residues" evidence="15">
    <location>
        <begin position="492"/>
        <end position="503"/>
    </location>
</feature>
<dbReference type="InterPro" id="IPR013083">
    <property type="entry name" value="Znf_RING/FYVE/PHD"/>
</dbReference>
<dbReference type="EMBL" id="VIBQ01000083">
    <property type="protein sequence ID" value="KAB8664830.1"/>
    <property type="molecule type" value="Genomic_DNA"/>
</dbReference>
<dbReference type="PANTHER" id="PTHR22763:SF162">
    <property type="entry name" value="TRANSMEMBRANE E3 UBIQUITIN-PROTEIN LIGASE 1"/>
    <property type="match status" value="1"/>
</dbReference>
<dbReference type="GO" id="GO:0061630">
    <property type="term" value="F:ubiquitin protein ligase activity"/>
    <property type="evidence" value="ECO:0007669"/>
    <property type="project" value="UniProtKB-EC"/>
</dbReference>
<dbReference type="PROSITE" id="PS50089">
    <property type="entry name" value="ZF_RING_2"/>
    <property type="match status" value="1"/>
</dbReference>
<evidence type="ECO:0000313" key="19">
    <source>
        <dbReference type="EMBL" id="KAB8664830.1"/>
    </source>
</evidence>
<dbReference type="PANTHER" id="PTHR22763">
    <property type="entry name" value="RING ZINC FINGER PROTEIN"/>
    <property type="match status" value="1"/>
</dbReference>
<keyword evidence="9 14" id="KW-0863">Zinc-finger</keyword>
<comment type="caution">
    <text evidence="19">The sequence shown here is derived from an EMBL/GenBank/DDBJ whole genome shotgun (WGS) entry which is preliminary data.</text>
</comment>
<dbReference type="Pfam" id="PF11145">
    <property type="entry name" value="DUF2921"/>
    <property type="match status" value="2"/>
</dbReference>
<keyword evidence="13 16" id="KW-0472">Membrane</keyword>
<evidence type="ECO:0000256" key="13">
    <source>
        <dbReference type="ARBA" id="ARBA00023136"/>
    </source>
</evidence>
<dbReference type="SMART" id="SM00744">
    <property type="entry name" value="RINGv"/>
    <property type="match status" value="1"/>
</dbReference>
<evidence type="ECO:0000256" key="3">
    <source>
        <dbReference type="ARBA" id="ARBA00004906"/>
    </source>
</evidence>